<name>A0A2P2R4Z3_RHIMU</name>
<dbReference type="AlphaFoldDB" id="A0A2P2R4Z3"/>
<sequence>MTQYIPGPDLSNHSYPKDF</sequence>
<accession>A0A2P2R4Z3</accession>
<organism evidence="1">
    <name type="scientific">Rhizophora mucronata</name>
    <name type="common">Asiatic mangrove</name>
    <dbReference type="NCBI Taxonomy" id="61149"/>
    <lineage>
        <taxon>Eukaryota</taxon>
        <taxon>Viridiplantae</taxon>
        <taxon>Streptophyta</taxon>
        <taxon>Embryophyta</taxon>
        <taxon>Tracheophyta</taxon>
        <taxon>Spermatophyta</taxon>
        <taxon>Magnoliopsida</taxon>
        <taxon>eudicotyledons</taxon>
        <taxon>Gunneridae</taxon>
        <taxon>Pentapetalae</taxon>
        <taxon>rosids</taxon>
        <taxon>fabids</taxon>
        <taxon>Malpighiales</taxon>
        <taxon>Rhizophoraceae</taxon>
        <taxon>Rhizophora</taxon>
    </lineage>
</organism>
<dbReference type="EMBL" id="GGEC01093801">
    <property type="protein sequence ID" value="MBX74285.1"/>
    <property type="molecule type" value="Transcribed_RNA"/>
</dbReference>
<protein>
    <submittedName>
        <fullName evidence="1">Uncharacterized protein</fullName>
    </submittedName>
</protein>
<proteinExistence type="predicted"/>
<evidence type="ECO:0000313" key="1">
    <source>
        <dbReference type="EMBL" id="MBX74285.1"/>
    </source>
</evidence>
<reference evidence="1" key="1">
    <citation type="submission" date="2018-02" db="EMBL/GenBank/DDBJ databases">
        <title>Rhizophora mucronata_Transcriptome.</title>
        <authorList>
            <person name="Meera S.P."/>
            <person name="Sreeshan A."/>
            <person name="Augustine A."/>
        </authorList>
    </citation>
    <scope>NUCLEOTIDE SEQUENCE</scope>
    <source>
        <tissue evidence="1">Leaf</tissue>
    </source>
</reference>